<reference evidence="1" key="1">
    <citation type="journal article" date="2014" name="Int. J. Syst. Evol. Microbiol.">
        <title>Complete genome sequence of Corynebacterium casei LMG S-19264T (=DSM 44701T), isolated from a smear-ripened cheese.</title>
        <authorList>
            <consortium name="US DOE Joint Genome Institute (JGI-PGF)"/>
            <person name="Walter F."/>
            <person name="Albersmeier A."/>
            <person name="Kalinowski J."/>
            <person name="Ruckert C."/>
        </authorList>
    </citation>
    <scope>NUCLEOTIDE SEQUENCE</scope>
    <source>
        <strain evidence="1">JCM 4518</strain>
    </source>
</reference>
<dbReference type="EMBL" id="BMUL01000009">
    <property type="protein sequence ID" value="GHA90816.1"/>
    <property type="molecule type" value="Genomic_DNA"/>
</dbReference>
<sequence>MLGTHDATHLPGGLDTSWDRTWPGLDGWKRWLTVAGSTHPTFTDFPLMQRHFGLPGDELPADRAVTLTRAYLAAFFDRHLRGAPDGILAGPSPTAPEVHFQNP</sequence>
<evidence type="ECO:0000313" key="1">
    <source>
        <dbReference type="EMBL" id="GHA90816.1"/>
    </source>
</evidence>
<comment type="caution">
    <text evidence="1">The sequence shown here is derived from an EMBL/GenBank/DDBJ whole genome shotgun (WGS) entry which is preliminary data.</text>
</comment>
<organism evidence="1 2">
    <name type="scientific">Streptomyces termitum</name>
    <dbReference type="NCBI Taxonomy" id="67368"/>
    <lineage>
        <taxon>Bacteria</taxon>
        <taxon>Bacillati</taxon>
        <taxon>Actinomycetota</taxon>
        <taxon>Actinomycetes</taxon>
        <taxon>Kitasatosporales</taxon>
        <taxon>Streptomycetaceae</taxon>
        <taxon>Streptomyces</taxon>
    </lineage>
</organism>
<evidence type="ECO:0000313" key="2">
    <source>
        <dbReference type="Proteomes" id="UP000644020"/>
    </source>
</evidence>
<protein>
    <recommendedName>
        <fullName evidence="3">1-alkyl-2-acetylglycerophosphocholine esterase</fullName>
    </recommendedName>
</protein>
<proteinExistence type="predicted"/>
<accession>A0A918T6H1</accession>
<evidence type="ECO:0008006" key="3">
    <source>
        <dbReference type="Google" id="ProtNLM"/>
    </source>
</evidence>
<dbReference type="Proteomes" id="UP000644020">
    <property type="component" value="Unassembled WGS sequence"/>
</dbReference>
<name>A0A918T6H1_9ACTN</name>
<reference evidence="1" key="2">
    <citation type="submission" date="2020-09" db="EMBL/GenBank/DDBJ databases">
        <authorList>
            <person name="Sun Q."/>
            <person name="Ohkuma M."/>
        </authorList>
    </citation>
    <scope>NUCLEOTIDE SEQUENCE</scope>
    <source>
        <strain evidence="1">JCM 4518</strain>
    </source>
</reference>
<gene>
    <name evidence="1" type="ORF">GCM10010305_38160</name>
</gene>
<dbReference type="InterPro" id="IPR029058">
    <property type="entry name" value="AB_hydrolase_fold"/>
</dbReference>
<keyword evidence="2" id="KW-1185">Reference proteome</keyword>
<dbReference type="AlphaFoldDB" id="A0A918T6H1"/>
<dbReference type="Gene3D" id="3.40.50.1820">
    <property type="entry name" value="alpha/beta hydrolase"/>
    <property type="match status" value="1"/>
</dbReference>
<dbReference type="RefSeq" id="WP_308434029.1">
    <property type="nucleotide sequence ID" value="NZ_BMUL01000009.1"/>
</dbReference>